<dbReference type="InterPro" id="IPR025282">
    <property type="entry name" value="DUF4214"/>
</dbReference>
<feature type="domain" description="DUF4214" evidence="2">
    <location>
        <begin position="261"/>
        <end position="310"/>
    </location>
</feature>
<dbReference type="EMBL" id="HBFK01013895">
    <property type="protein sequence ID" value="CAD8741902.1"/>
    <property type="molecule type" value="Transcribed_RNA"/>
</dbReference>
<reference evidence="3" key="1">
    <citation type="submission" date="2021-01" db="EMBL/GenBank/DDBJ databases">
        <authorList>
            <person name="Corre E."/>
            <person name="Pelletier E."/>
            <person name="Niang G."/>
            <person name="Scheremetjew M."/>
            <person name="Finn R."/>
            <person name="Kale V."/>
            <person name="Holt S."/>
            <person name="Cochrane G."/>
            <person name="Meng A."/>
            <person name="Brown T."/>
            <person name="Cohen L."/>
        </authorList>
    </citation>
    <scope>NUCLEOTIDE SEQUENCE</scope>
    <source>
        <strain evidence="3">CCMP441</strain>
        <strain evidence="4">CCMP644</strain>
    </source>
</reference>
<feature type="compositionally biased region" description="Low complexity" evidence="1">
    <location>
        <begin position="579"/>
        <end position="601"/>
    </location>
</feature>
<sequence length="624" mass="68635">MLQRTTSGPSMAMGKKSQGGKNRRGSQLGGKLLPVTHGKGFSSDALASKSESFDNIPFADDSARFGRSPAHEPLPEANRSPSSGVFNRTPSQGASATNIPPSPLLHPGKKMLVNPGVQASFRTEQMEGKLQHAREKYGWKRGAEERASSAVQGNHIRVDDEEVERRKSTGRSAGSGKEAPSLVANLLSTTSKPVVTGDPRAVSRMTKSVVTDASLHRLHYNATTLKERRKSQFDSNVGYATLGKEGDVELRENQDVKDAKKTVSLVYKSLLGRVVDTSGMKHYVKCMTEDHLDRDDLIILLCKSAEFKERMLEKHRLLPNRYRRAWENPVYPWKGLEDETDFEAGTISWVENLEQEKERLWQSGMVKGNNQGIEVFEGRLVYSTMDNWTTVCVKQGFSRGVHWWAVTKLVRSPSGDTGRLGVMVRNCELDADLNKGSYFKDRAFYIDENGSLWNGDCFISNGLAFWSAGAVVTMRLDCFTGEITFWVSTGNSGGGQGESREVPSEEELGTRCGSIRIPQKDKGDQVELFAFVQDMYGGSGWSVSHFETEEPEELADSMAFVHSKALEAQKKMGVRRGRAGSAASAGDSTQGSRRQLSRASSSAAYLHGGSFLARHAASHAGSDW</sequence>
<gene>
    <name evidence="4" type="ORF">HAND00432_LOCUS34097</name>
    <name evidence="3" type="ORF">HAND1043_LOCUS8395</name>
</gene>
<organism evidence="3">
    <name type="scientific">Hemiselmis andersenii</name>
    <name type="common">Cryptophyte alga</name>
    <dbReference type="NCBI Taxonomy" id="464988"/>
    <lineage>
        <taxon>Eukaryota</taxon>
        <taxon>Cryptophyceae</taxon>
        <taxon>Cryptomonadales</taxon>
        <taxon>Hemiselmidaceae</taxon>
        <taxon>Hemiselmis</taxon>
    </lineage>
</organism>
<evidence type="ECO:0000313" key="4">
    <source>
        <dbReference type="EMBL" id="CAD8983087.1"/>
    </source>
</evidence>
<dbReference type="InterPro" id="IPR043136">
    <property type="entry name" value="B30.2/SPRY_sf"/>
</dbReference>
<dbReference type="Gene3D" id="2.60.120.920">
    <property type="match status" value="1"/>
</dbReference>
<dbReference type="InterPro" id="IPR013320">
    <property type="entry name" value="ConA-like_dom_sf"/>
</dbReference>
<feature type="region of interest" description="Disordered" evidence="1">
    <location>
        <begin position="1"/>
        <end position="111"/>
    </location>
</feature>
<proteinExistence type="predicted"/>
<feature type="region of interest" description="Disordered" evidence="1">
    <location>
        <begin position="571"/>
        <end position="601"/>
    </location>
</feature>
<feature type="compositionally biased region" description="Basic and acidic residues" evidence="1">
    <location>
        <begin position="127"/>
        <end position="147"/>
    </location>
</feature>
<protein>
    <recommendedName>
        <fullName evidence="2">DUF4214 domain-containing protein</fullName>
    </recommendedName>
</protein>
<dbReference type="AlphaFoldDB" id="A0A6U5C3B3"/>
<dbReference type="EMBL" id="HBFX01056674">
    <property type="protein sequence ID" value="CAD8983087.1"/>
    <property type="molecule type" value="Transcribed_RNA"/>
</dbReference>
<feature type="compositionally biased region" description="Polar residues" evidence="1">
    <location>
        <begin position="79"/>
        <end position="99"/>
    </location>
</feature>
<accession>A0A6U5C3B3</accession>
<evidence type="ECO:0000313" key="3">
    <source>
        <dbReference type="EMBL" id="CAD8741902.1"/>
    </source>
</evidence>
<dbReference type="SUPFAM" id="SSF49899">
    <property type="entry name" value="Concanavalin A-like lectins/glucanases"/>
    <property type="match status" value="1"/>
</dbReference>
<feature type="region of interest" description="Disordered" evidence="1">
    <location>
        <begin position="127"/>
        <end position="179"/>
    </location>
</feature>
<evidence type="ECO:0000256" key="1">
    <source>
        <dbReference type="SAM" id="MobiDB-lite"/>
    </source>
</evidence>
<feature type="compositionally biased region" description="Basic and acidic residues" evidence="1">
    <location>
        <begin position="61"/>
        <end position="74"/>
    </location>
</feature>
<name>A0A6U5C3B3_HEMAN</name>
<feature type="region of interest" description="Disordered" evidence="1">
    <location>
        <begin position="490"/>
        <end position="509"/>
    </location>
</feature>
<dbReference type="Pfam" id="PF13946">
    <property type="entry name" value="DUF4214"/>
    <property type="match status" value="1"/>
</dbReference>
<evidence type="ECO:0000259" key="2">
    <source>
        <dbReference type="Pfam" id="PF13946"/>
    </source>
</evidence>